<dbReference type="PANTHER" id="PTHR33710:SF62">
    <property type="entry name" value="DUF4283 DOMAIN PROTEIN"/>
    <property type="match status" value="1"/>
</dbReference>
<organism evidence="1 2">
    <name type="scientific">Cannabis sativa</name>
    <name type="common">Hemp</name>
    <name type="synonym">Marijuana</name>
    <dbReference type="NCBI Taxonomy" id="3483"/>
    <lineage>
        <taxon>Eukaryota</taxon>
        <taxon>Viridiplantae</taxon>
        <taxon>Streptophyta</taxon>
        <taxon>Embryophyta</taxon>
        <taxon>Tracheophyta</taxon>
        <taxon>Spermatophyta</taxon>
        <taxon>Magnoliopsida</taxon>
        <taxon>eudicotyledons</taxon>
        <taxon>Gunneridae</taxon>
        <taxon>Pentapetalae</taxon>
        <taxon>rosids</taxon>
        <taxon>fabids</taxon>
        <taxon>Rosales</taxon>
        <taxon>Cannabaceae</taxon>
        <taxon>Cannabis</taxon>
    </lineage>
</organism>
<reference evidence="1 2" key="1">
    <citation type="journal article" date="2020" name="bioRxiv">
        <title>Sequence and annotation of 42 cannabis genomes reveals extensive copy number variation in cannabinoid synthesis and pathogen resistance genes.</title>
        <authorList>
            <person name="Mckernan K.J."/>
            <person name="Helbert Y."/>
            <person name="Kane L.T."/>
            <person name="Ebling H."/>
            <person name="Zhang L."/>
            <person name="Liu B."/>
            <person name="Eaton Z."/>
            <person name="Mclaughlin S."/>
            <person name="Kingan S."/>
            <person name="Baybayan P."/>
            <person name="Concepcion G."/>
            <person name="Jordan M."/>
            <person name="Riva A."/>
            <person name="Barbazuk W."/>
            <person name="Harkins T."/>
        </authorList>
    </citation>
    <scope>NUCLEOTIDE SEQUENCE [LARGE SCALE GENOMIC DNA]</scope>
    <source>
        <strain evidence="2">cv. Jamaican Lion 4</strain>
        <tissue evidence="1">Leaf</tissue>
    </source>
</reference>
<sequence length="134" mass="15809">MERLDRGLCNEEWLRLFNGADVLVLDWWESDHRPLVVDMPIDLDRERCGQVKRKSRFHFEEAWCEEPECEEIVERVWNNEGVVNSTGGFRLKTRKVGAALHGWNKKKKKALQEKTNKLKKALSELLEAWGWFLG</sequence>
<name>A0A7J6DK36_CANSA</name>
<dbReference type="AlphaFoldDB" id="A0A7J6DK36"/>
<dbReference type="Proteomes" id="UP000583929">
    <property type="component" value="Unassembled WGS sequence"/>
</dbReference>
<dbReference type="EMBL" id="JAATIQ010001083">
    <property type="protein sequence ID" value="KAF4346276.1"/>
    <property type="molecule type" value="Genomic_DNA"/>
</dbReference>
<proteinExistence type="predicted"/>
<protein>
    <submittedName>
        <fullName evidence="1">Uncharacterized protein</fullName>
    </submittedName>
</protein>
<gene>
    <name evidence="1" type="ORF">G4B88_008657</name>
</gene>
<dbReference type="PANTHER" id="PTHR33710">
    <property type="entry name" value="BNAC02G09200D PROTEIN"/>
    <property type="match status" value="1"/>
</dbReference>
<keyword evidence="2" id="KW-1185">Reference proteome</keyword>
<evidence type="ECO:0000313" key="1">
    <source>
        <dbReference type="EMBL" id="KAF4346276.1"/>
    </source>
</evidence>
<evidence type="ECO:0000313" key="2">
    <source>
        <dbReference type="Proteomes" id="UP000583929"/>
    </source>
</evidence>
<comment type="caution">
    <text evidence="1">The sequence shown here is derived from an EMBL/GenBank/DDBJ whole genome shotgun (WGS) entry which is preliminary data.</text>
</comment>
<accession>A0A7J6DK36</accession>